<keyword evidence="6" id="KW-0418">Kinase</keyword>
<keyword evidence="5" id="KW-0547">Nucleotide-binding</keyword>
<keyword evidence="8" id="KW-0067">ATP-binding</keyword>
<comment type="similarity">
    <text evidence="10">Belongs to the PP2C family.</text>
</comment>
<evidence type="ECO:0000259" key="12">
    <source>
        <dbReference type="PROSITE" id="PS51746"/>
    </source>
</evidence>
<feature type="compositionally biased region" description="Low complexity" evidence="11">
    <location>
        <begin position="562"/>
        <end position="572"/>
    </location>
</feature>
<feature type="compositionally biased region" description="Low complexity" evidence="11">
    <location>
        <begin position="483"/>
        <end position="492"/>
    </location>
</feature>
<name>A0A7S1ABI8_NOCSC</name>
<protein>
    <recommendedName>
        <fullName evidence="12">PPM-type phosphatase domain-containing protein</fullName>
    </recommendedName>
</protein>
<dbReference type="GO" id="GO:0005524">
    <property type="term" value="F:ATP binding"/>
    <property type="evidence" value="ECO:0007669"/>
    <property type="project" value="UniProtKB-KW"/>
</dbReference>
<dbReference type="Pfam" id="PF00454">
    <property type="entry name" value="PI3_PI4_kinase"/>
    <property type="match status" value="1"/>
</dbReference>
<evidence type="ECO:0000313" key="13">
    <source>
        <dbReference type="EMBL" id="CAD8848079.1"/>
    </source>
</evidence>
<evidence type="ECO:0000256" key="9">
    <source>
        <dbReference type="ARBA" id="ARBA00022912"/>
    </source>
</evidence>
<dbReference type="GO" id="GO:0004721">
    <property type="term" value="F:phosphoprotein phosphatase activity"/>
    <property type="evidence" value="ECO:0007669"/>
    <property type="project" value="UniProtKB-KW"/>
</dbReference>
<evidence type="ECO:0000256" key="8">
    <source>
        <dbReference type="ARBA" id="ARBA00022840"/>
    </source>
</evidence>
<comment type="subcellular location">
    <subcellularLocation>
        <location evidence="1">Membrane</location>
        <topology evidence="1">Peripheral membrane protein</topology>
    </subcellularLocation>
</comment>
<dbReference type="GO" id="GO:0016301">
    <property type="term" value="F:kinase activity"/>
    <property type="evidence" value="ECO:0007669"/>
    <property type="project" value="UniProtKB-KW"/>
</dbReference>
<dbReference type="SMART" id="SM00332">
    <property type="entry name" value="PP2Cc"/>
    <property type="match status" value="1"/>
</dbReference>
<dbReference type="CDD" id="cd00143">
    <property type="entry name" value="PP2Cc"/>
    <property type="match status" value="1"/>
</dbReference>
<comment type="similarity">
    <text evidence="2">Belongs to the PI3/PI4-kinase family. Type II PI4K subfamily.</text>
</comment>
<evidence type="ECO:0000256" key="4">
    <source>
        <dbReference type="ARBA" id="ARBA00022723"/>
    </source>
</evidence>
<evidence type="ECO:0000256" key="7">
    <source>
        <dbReference type="ARBA" id="ARBA00022801"/>
    </source>
</evidence>
<evidence type="ECO:0000256" key="1">
    <source>
        <dbReference type="ARBA" id="ARBA00004170"/>
    </source>
</evidence>
<dbReference type="InterPro" id="IPR000222">
    <property type="entry name" value="PP2C_BS"/>
</dbReference>
<keyword evidence="9 10" id="KW-0904">Protein phosphatase</keyword>
<dbReference type="AlphaFoldDB" id="A0A7S1ABI8"/>
<dbReference type="InterPro" id="IPR001932">
    <property type="entry name" value="PPM-type_phosphatase-like_dom"/>
</dbReference>
<accession>A0A7S1ABI8</accession>
<dbReference type="EMBL" id="HBFQ01031873">
    <property type="protein sequence ID" value="CAD8848079.1"/>
    <property type="molecule type" value="Transcribed_RNA"/>
</dbReference>
<dbReference type="GO" id="GO:0046872">
    <property type="term" value="F:metal ion binding"/>
    <property type="evidence" value="ECO:0007669"/>
    <property type="project" value="UniProtKB-KW"/>
</dbReference>
<feature type="region of interest" description="Disordered" evidence="11">
    <location>
        <begin position="461"/>
        <end position="492"/>
    </location>
</feature>
<gene>
    <name evidence="13" type="ORF">NSCI0253_LOCUS22429</name>
</gene>
<dbReference type="InterPro" id="IPR036457">
    <property type="entry name" value="PPM-type-like_dom_sf"/>
</dbReference>
<reference evidence="13" key="1">
    <citation type="submission" date="2021-01" db="EMBL/GenBank/DDBJ databases">
        <authorList>
            <person name="Corre E."/>
            <person name="Pelletier E."/>
            <person name="Niang G."/>
            <person name="Scheremetjew M."/>
            <person name="Finn R."/>
            <person name="Kale V."/>
            <person name="Holt S."/>
            <person name="Cochrane G."/>
            <person name="Meng A."/>
            <person name="Brown T."/>
            <person name="Cohen L."/>
        </authorList>
    </citation>
    <scope>NUCLEOTIDE SEQUENCE</scope>
</reference>
<evidence type="ECO:0000256" key="5">
    <source>
        <dbReference type="ARBA" id="ARBA00022741"/>
    </source>
</evidence>
<keyword evidence="7 10" id="KW-0378">Hydrolase</keyword>
<feature type="domain" description="PPM-type phosphatase" evidence="12">
    <location>
        <begin position="774"/>
        <end position="1045"/>
    </location>
</feature>
<evidence type="ECO:0000256" key="3">
    <source>
        <dbReference type="ARBA" id="ARBA00022679"/>
    </source>
</evidence>
<keyword evidence="4" id="KW-0479">Metal-binding</keyword>
<dbReference type="Gene3D" id="3.60.40.10">
    <property type="entry name" value="PPM-type phosphatase domain"/>
    <property type="match status" value="1"/>
</dbReference>
<evidence type="ECO:0000256" key="11">
    <source>
        <dbReference type="SAM" id="MobiDB-lite"/>
    </source>
</evidence>
<dbReference type="PROSITE" id="PS51746">
    <property type="entry name" value="PPM_2"/>
    <property type="match status" value="1"/>
</dbReference>
<dbReference type="InterPro" id="IPR000403">
    <property type="entry name" value="PI3/4_kinase_cat_dom"/>
</dbReference>
<feature type="region of interest" description="Disordered" evidence="11">
    <location>
        <begin position="552"/>
        <end position="590"/>
    </location>
</feature>
<evidence type="ECO:0000256" key="6">
    <source>
        <dbReference type="ARBA" id="ARBA00022777"/>
    </source>
</evidence>
<feature type="compositionally biased region" description="Polar residues" evidence="11">
    <location>
        <begin position="461"/>
        <end position="472"/>
    </location>
</feature>
<dbReference type="Pfam" id="PF00481">
    <property type="entry name" value="PP2C"/>
    <property type="match status" value="1"/>
</dbReference>
<evidence type="ECO:0000256" key="10">
    <source>
        <dbReference type="RuleBase" id="RU003465"/>
    </source>
</evidence>
<organism evidence="13">
    <name type="scientific">Noctiluca scintillans</name>
    <name type="common">Sea sparkle</name>
    <name type="synonym">Red tide dinoflagellate</name>
    <dbReference type="NCBI Taxonomy" id="2966"/>
    <lineage>
        <taxon>Eukaryota</taxon>
        <taxon>Sar</taxon>
        <taxon>Alveolata</taxon>
        <taxon>Dinophyceae</taxon>
        <taxon>Noctilucales</taxon>
        <taxon>Noctilucaceae</taxon>
        <taxon>Noctiluca</taxon>
    </lineage>
</organism>
<sequence>MVRGGAEMEGPGVWSVHGLTAGGERIEDEPVFLRLASARTHRNNAGTEMGAEPVIQLRVFPWNTWQYVKWQMRAKWPGLKSVKDGSMRLLHKGVELKASSLVDDYHMEGGHLESDPVELQYFIIDKADGCEDIGLFQHSMVPCTAGLQKRFGIVLAAMLHGIAPRLTEDGTGATYLLRDSLKKRVHAVFKPKDEEAFAPQNPRGHVGAENCPGLRQGVYSTQQAVREVAAYLLDHGEFAGVPETTLVHSRHPSFVKVQGEIVWKIGAFQAFVETKDTACDMSCKVFSVSDVHRIGILDIRIVNLDRNDGNLLVRRRVSENGTPYAKLVPIDHGLSLPDCLEVYDDDLCWMSWPQAKKKFDEQSLEYIRKLNGSKDARLLHKRLGISRDALRLMEVTTKLLQIGAEHNLSLHSIGSVMCREDRDSPSVSKLEEIIENCLETALAAVGDEVLGCGSKTLSGLDLQSSTGVGTRPTSKRSEAPYTPVASAAPAPSVPECEPLPCAKEFTSSPPGSPFSARTEVTPPCADRALDSYYSLSDDGGPVRDSRTLLSIRSTEETHRDSQVSPSSSLAASGDTPTMRSRKMASYKGTTSALKMRATTLAASERKGARREVQERIFSRQDHQGNETVTWTPDLERVFRRHIEDALTTYIKKYSRRKAEEPESEASPSEADGAVGAQSLASAFSKMPLEMDRETASSLLEVAKSATSGTELPLTQKAKDEAPKKYVPPHMRRRTASAFDQEVPPTPPTVAPAGLPEDEKEDLLIPTHGSDGTERWGWSVHQGPKPFMEDAVDAERHFGDSNTEFYAVYDGHGGSLTVEYLKRSLPGAIRGHPNFADAAQIPNVLKSAFSSTEDALVEILQARPPPRTMQDADAGQYSMKLSSGCVCCVALVRERTVYVSNLGDCRGILCNDGKPVALTEDHSPEVNQKERERLEGIGVEVSSDGYLHGRIAVSRAFGDWCWERGEKCMGIICQPEFTQAEVTEETEFLLLACDGIFEKMDSNSAVRIVRRRLRATGDAKAAAEALVQDAFVRTGSDNLSAVVVLFKRPAAVGGEGRTAPRLFGRKLADLAEAS</sequence>
<dbReference type="GO" id="GO:0016020">
    <property type="term" value="C:membrane"/>
    <property type="evidence" value="ECO:0007669"/>
    <property type="project" value="UniProtKB-SubCell"/>
</dbReference>
<keyword evidence="3" id="KW-0808">Transferase</keyword>
<dbReference type="InterPro" id="IPR044571">
    <property type="entry name" value="P4KG1-8"/>
</dbReference>
<dbReference type="PANTHER" id="PTHR45800:SF11">
    <property type="entry name" value="PHOSPHATIDYLINOSITOL 3-KINASE-RELATED PROTEIN KINASE"/>
    <property type="match status" value="1"/>
</dbReference>
<proteinExistence type="inferred from homology"/>
<dbReference type="PANTHER" id="PTHR45800">
    <property type="entry name" value="PHOSPHATIDYLINOSITOL 4-KINASE GAMMA"/>
    <property type="match status" value="1"/>
</dbReference>
<evidence type="ECO:0000256" key="2">
    <source>
        <dbReference type="ARBA" id="ARBA00008941"/>
    </source>
</evidence>
<dbReference type="SUPFAM" id="SSF81606">
    <property type="entry name" value="PP2C-like"/>
    <property type="match status" value="1"/>
</dbReference>
<dbReference type="PROSITE" id="PS01032">
    <property type="entry name" value="PPM_1"/>
    <property type="match status" value="1"/>
</dbReference>